<protein>
    <submittedName>
        <fullName evidence="1">Uncharacterized protein</fullName>
    </submittedName>
</protein>
<evidence type="ECO:0000313" key="2">
    <source>
        <dbReference type="Proteomes" id="UP001164929"/>
    </source>
</evidence>
<dbReference type="Proteomes" id="UP001164929">
    <property type="component" value="Chromosome 18"/>
</dbReference>
<evidence type="ECO:0000313" key="1">
    <source>
        <dbReference type="EMBL" id="KAJ6958551.1"/>
    </source>
</evidence>
<name>A0AAD6LFW0_9ROSI</name>
<dbReference type="AlphaFoldDB" id="A0AAD6LFW0"/>
<proteinExistence type="predicted"/>
<keyword evidence="2" id="KW-1185">Reference proteome</keyword>
<organism evidence="1 2">
    <name type="scientific">Populus alba x Populus x berolinensis</name>
    <dbReference type="NCBI Taxonomy" id="444605"/>
    <lineage>
        <taxon>Eukaryota</taxon>
        <taxon>Viridiplantae</taxon>
        <taxon>Streptophyta</taxon>
        <taxon>Embryophyta</taxon>
        <taxon>Tracheophyta</taxon>
        <taxon>Spermatophyta</taxon>
        <taxon>Magnoliopsida</taxon>
        <taxon>eudicotyledons</taxon>
        <taxon>Gunneridae</taxon>
        <taxon>Pentapetalae</taxon>
        <taxon>rosids</taxon>
        <taxon>fabids</taxon>
        <taxon>Malpighiales</taxon>
        <taxon>Salicaceae</taxon>
        <taxon>Saliceae</taxon>
        <taxon>Populus</taxon>
    </lineage>
</organism>
<sequence length="129" mass="14926">MEKTRYSHTGAEMVPMGGDDNSYLNNHGTSFDLSYLWFTLLAHVDQSMHSYNFYIEIHSSHAMVVLRNPTHNLLLDFLHPYMASEMVHKLVHILVLSIFVSKQRLHLLNLVPINLPFFLLHHQSQGLSN</sequence>
<accession>A0AAD6LFW0</accession>
<comment type="caution">
    <text evidence="1">The sequence shown here is derived from an EMBL/GenBank/DDBJ whole genome shotgun (WGS) entry which is preliminary data.</text>
</comment>
<dbReference type="EMBL" id="JAQIZT010000018">
    <property type="protein sequence ID" value="KAJ6958551.1"/>
    <property type="molecule type" value="Genomic_DNA"/>
</dbReference>
<gene>
    <name evidence="1" type="ORF">NC653_040261</name>
</gene>
<reference evidence="1 2" key="1">
    <citation type="journal article" date="2023" name="Mol. Ecol. Resour.">
        <title>Chromosome-level genome assembly of a triploid poplar Populus alba 'Berolinensis'.</title>
        <authorList>
            <person name="Chen S."/>
            <person name="Yu Y."/>
            <person name="Wang X."/>
            <person name="Wang S."/>
            <person name="Zhang T."/>
            <person name="Zhou Y."/>
            <person name="He R."/>
            <person name="Meng N."/>
            <person name="Wang Y."/>
            <person name="Liu W."/>
            <person name="Liu Z."/>
            <person name="Liu J."/>
            <person name="Guo Q."/>
            <person name="Huang H."/>
            <person name="Sederoff R.R."/>
            <person name="Wang G."/>
            <person name="Qu G."/>
            <person name="Chen S."/>
        </authorList>
    </citation>
    <scope>NUCLEOTIDE SEQUENCE [LARGE SCALE GENOMIC DNA]</scope>
    <source>
        <strain evidence="1">SC-2020</strain>
    </source>
</reference>